<dbReference type="EMBL" id="CP058561">
    <property type="protein sequence ID" value="QUH28319.1"/>
    <property type="molecule type" value="Genomic_DNA"/>
</dbReference>
<dbReference type="Pfam" id="PF00933">
    <property type="entry name" value="Glyco_hydro_3"/>
    <property type="match status" value="1"/>
</dbReference>
<keyword evidence="3" id="KW-0119">Carbohydrate metabolism</keyword>
<dbReference type="GO" id="GO:0008422">
    <property type="term" value="F:beta-glucosidase activity"/>
    <property type="evidence" value="ECO:0007669"/>
    <property type="project" value="UniProtKB-ARBA"/>
</dbReference>
<dbReference type="GO" id="GO:0005975">
    <property type="term" value="P:carbohydrate metabolic process"/>
    <property type="evidence" value="ECO:0007669"/>
    <property type="project" value="InterPro"/>
</dbReference>
<dbReference type="InterPro" id="IPR001764">
    <property type="entry name" value="Glyco_hydro_3_N"/>
</dbReference>
<dbReference type="AlphaFoldDB" id="A0A8J8M8N6"/>
<dbReference type="InterPro" id="IPR013783">
    <property type="entry name" value="Ig-like_fold"/>
</dbReference>
<accession>A0A8J8M8N6</accession>
<dbReference type="PANTHER" id="PTHR42715:SF10">
    <property type="entry name" value="BETA-GLUCOSIDASE"/>
    <property type="match status" value="1"/>
</dbReference>
<proteinExistence type="inferred from homology"/>
<dbReference type="Gene3D" id="3.20.20.300">
    <property type="entry name" value="Glycoside hydrolase, family 3, N-terminal domain"/>
    <property type="match status" value="1"/>
</dbReference>
<protein>
    <submittedName>
        <fullName evidence="6">Glycoside hydrolase family 3 C-terminal domain-containing protein</fullName>
    </submittedName>
</protein>
<keyword evidence="4" id="KW-0326">Glycosidase</keyword>
<dbReference type="InterPro" id="IPR036962">
    <property type="entry name" value="Glyco_hydro_3_N_sf"/>
</dbReference>
<evidence type="ECO:0000256" key="4">
    <source>
        <dbReference type="RuleBase" id="RU361161"/>
    </source>
</evidence>
<feature type="domain" description="Fibronectin type III-like" evidence="5">
    <location>
        <begin position="582"/>
        <end position="652"/>
    </location>
</feature>
<dbReference type="InterPro" id="IPR002772">
    <property type="entry name" value="Glyco_hydro_3_C"/>
</dbReference>
<dbReference type="SUPFAM" id="SSF52279">
    <property type="entry name" value="Beta-D-glucan exohydrolase, C-terminal domain"/>
    <property type="match status" value="1"/>
</dbReference>
<dbReference type="InterPro" id="IPR026891">
    <property type="entry name" value="Fn3-like"/>
</dbReference>
<evidence type="ECO:0000313" key="6">
    <source>
        <dbReference type="EMBL" id="QUH28319.1"/>
    </source>
</evidence>
<dbReference type="RefSeq" id="WP_212692567.1">
    <property type="nucleotide sequence ID" value="NZ_CP058561.1"/>
</dbReference>
<dbReference type="InterPro" id="IPR019800">
    <property type="entry name" value="Glyco_hydro_3_AS"/>
</dbReference>
<dbReference type="InterPro" id="IPR050288">
    <property type="entry name" value="Cellulose_deg_GH3"/>
</dbReference>
<sequence length="746" mass="83257">MQEKINKLLSELTLEEKASLCSGKDFWTTEPIERLDIPSIMVTDGPHGLRKQAGDSDHLGVNTSVPSTCFPSGVGLASSWDRDLVEKVGVALGEETQTENVSVLLGPAVNIKRSPLCGRNFEYFSEDPYLSTQIAKHHILGVQSQGVGTSIKHFAANNQEYKRMSVDTLVDERTLREIYLASFETAIKEAKPWTVMCAYNKLNGTYCADNYKLLTEVLRDDWGYEGLVISDWGAEDDRVEGIKAGMDLEMPGNGGLNDKKIVEAVKKGILDEKDLDKVVRRILELVFKGIENARDMNYDKKEHDSLARKVASECMVLLKNNDKVLPLDKDKKVAVVGELANNPRYQGGGSSHINPTFLHNALEEMEKLGTVNFAKGYDANVDDPSQKLENEAISLAKESEVVIVFAGLPDRYESEGYDRKHMQMPENQVHLIEELSKANENIVVVLFNGSPIEMSWINSVKAVLEGYLGGQAGGGAVADILYGKVNPSGKLAETFPIRLNHNPSSLNYPGKENKVSYNEGLFVGYRYYDAKDMDTLFPFGHGLSYTIFEYIDIEMNKDEIEDSENVEVTVTVKNTGDTAGKEVVQLYVRDIESSVIRPVKELKDFAKVELVPGEEKKVKFILNKRSFAYYNVDIKDWHVETGEFQILAGSSVVNLPLKANIRVNSTRKIKKLFNRNSTFVEIAGHPVGAMIVKQITENMKQMFNDSDIFNENALEEMAATNTLRSLITFGAMNEEELQNLINQLNA</sequence>
<name>A0A8J8M8N6_9FIRM</name>
<keyword evidence="2 4" id="KW-0378">Hydrolase</keyword>
<dbReference type="InterPro" id="IPR036881">
    <property type="entry name" value="Glyco_hydro_3_C_sf"/>
</dbReference>
<dbReference type="SUPFAM" id="SSF51445">
    <property type="entry name" value="(Trans)glycosidases"/>
    <property type="match status" value="1"/>
</dbReference>
<evidence type="ECO:0000259" key="5">
    <source>
        <dbReference type="SMART" id="SM01217"/>
    </source>
</evidence>
<comment type="similarity">
    <text evidence="1 4">Belongs to the glycosyl hydrolase 3 family.</text>
</comment>
<organism evidence="6 7">
    <name type="scientific">Vallitalea guaymasensis</name>
    <dbReference type="NCBI Taxonomy" id="1185412"/>
    <lineage>
        <taxon>Bacteria</taxon>
        <taxon>Bacillati</taxon>
        <taxon>Bacillota</taxon>
        <taxon>Clostridia</taxon>
        <taxon>Lachnospirales</taxon>
        <taxon>Vallitaleaceae</taxon>
        <taxon>Vallitalea</taxon>
    </lineage>
</organism>
<dbReference type="PRINTS" id="PR00133">
    <property type="entry name" value="GLHYDRLASE3"/>
</dbReference>
<dbReference type="Pfam" id="PF01915">
    <property type="entry name" value="Glyco_hydro_3_C"/>
    <property type="match status" value="1"/>
</dbReference>
<dbReference type="PANTHER" id="PTHR42715">
    <property type="entry name" value="BETA-GLUCOSIDASE"/>
    <property type="match status" value="1"/>
</dbReference>
<evidence type="ECO:0000256" key="3">
    <source>
        <dbReference type="ARBA" id="ARBA00023277"/>
    </source>
</evidence>
<keyword evidence="7" id="KW-1185">Reference proteome</keyword>
<dbReference type="Proteomes" id="UP000677305">
    <property type="component" value="Chromosome"/>
</dbReference>
<dbReference type="FunFam" id="2.60.40.10:FF:000495">
    <property type="entry name" value="Periplasmic beta-glucosidase"/>
    <property type="match status" value="1"/>
</dbReference>
<evidence type="ECO:0000313" key="7">
    <source>
        <dbReference type="Proteomes" id="UP000677305"/>
    </source>
</evidence>
<dbReference type="Pfam" id="PF14310">
    <property type="entry name" value="Fn3-like"/>
    <property type="match status" value="1"/>
</dbReference>
<evidence type="ECO:0000256" key="1">
    <source>
        <dbReference type="ARBA" id="ARBA00005336"/>
    </source>
</evidence>
<dbReference type="PROSITE" id="PS00775">
    <property type="entry name" value="GLYCOSYL_HYDROL_F3"/>
    <property type="match status" value="1"/>
</dbReference>
<dbReference type="InterPro" id="IPR017853">
    <property type="entry name" value="GH"/>
</dbReference>
<gene>
    <name evidence="6" type="ORF">HYG85_05060</name>
</gene>
<dbReference type="KEGG" id="vgu:HYG85_05060"/>
<evidence type="ECO:0000256" key="2">
    <source>
        <dbReference type="ARBA" id="ARBA00022801"/>
    </source>
</evidence>
<dbReference type="Gene3D" id="2.60.40.10">
    <property type="entry name" value="Immunoglobulins"/>
    <property type="match status" value="1"/>
</dbReference>
<dbReference type="Gene3D" id="3.40.50.1700">
    <property type="entry name" value="Glycoside hydrolase family 3 C-terminal domain"/>
    <property type="match status" value="1"/>
</dbReference>
<reference evidence="6 7" key="1">
    <citation type="submission" date="2020-07" db="EMBL/GenBank/DDBJ databases">
        <title>Vallitalea guaymasensis genome.</title>
        <authorList>
            <person name="Postec A."/>
        </authorList>
    </citation>
    <scope>NUCLEOTIDE SEQUENCE [LARGE SCALE GENOMIC DNA]</scope>
    <source>
        <strain evidence="6 7">Ra1766G1</strain>
    </source>
</reference>
<dbReference type="SMART" id="SM01217">
    <property type="entry name" value="Fn3_like"/>
    <property type="match status" value="1"/>
</dbReference>